<dbReference type="Proteomes" id="UP001239111">
    <property type="component" value="Chromosome 1"/>
</dbReference>
<comment type="caution">
    <text evidence="1">The sequence shown here is derived from an EMBL/GenBank/DDBJ whole genome shotgun (WGS) entry which is preliminary data.</text>
</comment>
<name>A0ACC2PP05_9HYME</name>
<evidence type="ECO:0000313" key="2">
    <source>
        <dbReference type="Proteomes" id="UP001239111"/>
    </source>
</evidence>
<protein>
    <submittedName>
        <fullName evidence="1">Uncharacterized protein</fullName>
    </submittedName>
</protein>
<sequence>MSPLGQVETAVATVATHNNMDNDDGASVARLRRSSSTLQLVSPRYDHQTFARIRSPSSRSVSCSDDEIDSCTEDEGTVRSRRRRIRPRRPEPRIASMDNRDSGNEAETELEVDVGSSRDEGSLEPSSPVDLTSTSAASRLRARPLQPVVAAFGFGAAGLHPVANGIQQLPLLYGSVPAPELVRSVAGLCAPGASSGGTGCCVGGDVLGVNPNKRTLAFSVENILDPNKFTGGRLNQHSGSHQRRTRRRDSLNEDYELVDPAM</sequence>
<organism evidence="1 2">
    <name type="scientific">Eretmocerus hayati</name>
    <dbReference type="NCBI Taxonomy" id="131215"/>
    <lineage>
        <taxon>Eukaryota</taxon>
        <taxon>Metazoa</taxon>
        <taxon>Ecdysozoa</taxon>
        <taxon>Arthropoda</taxon>
        <taxon>Hexapoda</taxon>
        <taxon>Insecta</taxon>
        <taxon>Pterygota</taxon>
        <taxon>Neoptera</taxon>
        <taxon>Endopterygota</taxon>
        <taxon>Hymenoptera</taxon>
        <taxon>Apocrita</taxon>
        <taxon>Proctotrupomorpha</taxon>
        <taxon>Chalcidoidea</taxon>
        <taxon>Aphelinidae</taxon>
        <taxon>Aphelininae</taxon>
        <taxon>Eretmocerus</taxon>
    </lineage>
</organism>
<accession>A0ACC2PP05</accession>
<gene>
    <name evidence="1" type="ORF">QAD02_020111</name>
</gene>
<proteinExistence type="predicted"/>
<reference evidence="1" key="1">
    <citation type="submission" date="2023-04" db="EMBL/GenBank/DDBJ databases">
        <title>A chromosome-level genome assembly of the parasitoid wasp Eretmocerus hayati.</title>
        <authorList>
            <person name="Zhong Y."/>
            <person name="Liu S."/>
            <person name="Liu Y."/>
        </authorList>
    </citation>
    <scope>NUCLEOTIDE SEQUENCE</scope>
    <source>
        <strain evidence="1">ZJU_SS_LIU_2023</strain>
    </source>
</reference>
<dbReference type="EMBL" id="CM056741">
    <property type="protein sequence ID" value="KAJ8684319.1"/>
    <property type="molecule type" value="Genomic_DNA"/>
</dbReference>
<keyword evidence="2" id="KW-1185">Reference proteome</keyword>
<evidence type="ECO:0000313" key="1">
    <source>
        <dbReference type="EMBL" id="KAJ8684319.1"/>
    </source>
</evidence>